<reference evidence="1" key="1">
    <citation type="submission" date="2023-07" db="EMBL/GenBank/DDBJ databases">
        <title>Mucosal microbiota of week-old chicken and adult hens.</title>
        <authorList>
            <person name="Volf J."/>
            <person name="Karasova D."/>
            <person name="Crhanova M."/>
            <person name="Faldynova M."/>
            <person name="Prikrylova H."/>
            <person name="Zeman M."/>
            <person name="Babak V."/>
            <person name="Rajova J."/>
            <person name="Rychlik I."/>
        </authorList>
    </citation>
    <scope>NUCLEOTIDE SEQUENCE</scope>
    <source>
        <strain evidence="1">ET902</strain>
    </source>
</reference>
<organism evidence="1 2">
    <name type="scientific">Brachyspira innocens</name>
    <dbReference type="NCBI Taxonomy" id="13264"/>
    <lineage>
        <taxon>Bacteria</taxon>
        <taxon>Pseudomonadati</taxon>
        <taxon>Spirochaetota</taxon>
        <taxon>Spirochaetia</taxon>
        <taxon>Brachyspirales</taxon>
        <taxon>Brachyspiraceae</taxon>
        <taxon>Brachyspira</taxon>
    </lineage>
</organism>
<protein>
    <submittedName>
        <fullName evidence="1">Pyridoxamine 5'-phosphate oxidase family protein</fullName>
    </submittedName>
</protein>
<dbReference type="InterPro" id="IPR024747">
    <property type="entry name" value="Pyridox_Oxase-rel"/>
</dbReference>
<proteinExistence type="predicted"/>
<gene>
    <name evidence="1" type="ORF">Q5M86_10945</name>
</gene>
<accession>A0ABT8Z0C6</accession>
<name>A0ABT8Z0C6_9SPIR</name>
<dbReference type="EMBL" id="JAUPBM010000172">
    <property type="protein sequence ID" value="MDO7021286.1"/>
    <property type="molecule type" value="Genomic_DNA"/>
</dbReference>
<dbReference type="SUPFAM" id="SSF50475">
    <property type="entry name" value="FMN-binding split barrel"/>
    <property type="match status" value="1"/>
</dbReference>
<evidence type="ECO:0000313" key="1">
    <source>
        <dbReference type="EMBL" id="MDO7021286.1"/>
    </source>
</evidence>
<evidence type="ECO:0000313" key="2">
    <source>
        <dbReference type="Proteomes" id="UP001175147"/>
    </source>
</evidence>
<comment type="caution">
    <text evidence="1">The sequence shown here is derived from an EMBL/GenBank/DDBJ whole genome shotgun (WGS) entry which is preliminary data.</text>
</comment>
<dbReference type="PANTHER" id="PTHR34071:SF2">
    <property type="entry name" value="FLAVIN-NUCLEOTIDE-BINDING PROTEIN"/>
    <property type="match status" value="1"/>
</dbReference>
<dbReference type="Proteomes" id="UP001175147">
    <property type="component" value="Unassembled WGS sequence"/>
</dbReference>
<dbReference type="InterPro" id="IPR012349">
    <property type="entry name" value="Split_barrel_FMN-bd"/>
</dbReference>
<dbReference type="Pfam" id="PF12900">
    <property type="entry name" value="Pyridox_ox_2"/>
    <property type="match status" value="1"/>
</dbReference>
<keyword evidence="2" id="KW-1185">Reference proteome</keyword>
<dbReference type="PANTHER" id="PTHR34071">
    <property type="entry name" value="5-NITROIMIDAZOLE ANTIBIOTICS RESISTANCE PROTEIN, NIMA-FAMILY-RELATED PROTEIN-RELATED"/>
    <property type="match status" value="1"/>
</dbReference>
<sequence length="121" mass="14286">MYIIDSMFREMKRKKQLLSYSESIKILEKCTSGVLALIGDDNYPYTVPLSYVYSDNKIFFHAAKSGYKIDAIRNNNKASFCIIEKDDVKMKEYTTYYRSVIVFGRVFIIEDEYKKEKLLKN</sequence>
<dbReference type="Gene3D" id="2.30.110.10">
    <property type="entry name" value="Electron Transport, Fmn-binding Protein, Chain A"/>
    <property type="match status" value="1"/>
</dbReference>